<name>A0ACB8TGI5_9AGAM</name>
<dbReference type="Proteomes" id="UP000814140">
    <property type="component" value="Unassembled WGS sequence"/>
</dbReference>
<evidence type="ECO:0000313" key="1">
    <source>
        <dbReference type="EMBL" id="KAI0067509.1"/>
    </source>
</evidence>
<reference evidence="1" key="1">
    <citation type="submission" date="2021-03" db="EMBL/GenBank/DDBJ databases">
        <authorList>
            <consortium name="DOE Joint Genome Institute"/>
            <person name="Ahrendt S."/>
            <person name="Looney B.P."/>
            <person name="Miyauchi S."/>
            <person name="Morin E."/>
            <person name="Drula E."/>
            <person name="Courty P.E."/>
            <person name="Chicoki N."/>
            <person name="Fauchery L."/>
            <person name="Kohler A."/>
            <person name="Kuo A."/>
            <person name="Labutti K."/>
            <person name="Pangilinan J."/>
            <person name="Lipzen A."/>
            <person name="Riley R."/>
            <person name="Andreopoulos W."/>
            <person name="He G."/>
            <person name="Johnson J."/>
            <person name="Barry K.W."/>
            <person name="Grigoriev I.V."/>
            <person name="Nagy L."/>
            <person name="Hibbett D."/>
            <person name="Henrissat B."/>
            <person name="Matheny P.B."/>
            <person name="Labbe J."/>
            <person name="Martin F."/>
        </authorList>
    </citation>
    <scope>NUCLEOTIDE SEQUENCE</scope>
    <source>
        <strain evidence="1">HHB10654</strain>
    </source>
</reference>
<organism evidence="1 2">
    <name type="scientific">Artomyces pyxidatus</name>
    <dbReference type="NCBI Taxonomy" id="48021"/>
    <lineage>
        <taxon>Eukaryota</taxon>
        <taxon>Fungi</taxon>
        <taxon>Dikarya</taxon>
        <taxon>Basidiomycota</taxon>
        <taxon>Agaricomycotina</taxon>
        <taxon>Agaricomycetes</taxon>
        <taxon>Russulales</taxon>
        <taxon>Auriscalpiaceae</taxon>
        <taxon>Artomyces</taxon>
    </lineage>
</organism>
<sequence length="189" mass="21434">MIPIHTYVKAGSKILDAVYYDGSRQKETMVQIATIITENESTPRLEVPCLGSFLDLARDIHYSWVAVTDQRENVQHFLVIFNRSLERILPFYLWRGSLVVMRGTRSTMSVMGMGGSAYASLSQQAVRRFLLEAVPAVHKKESIPFDVSLPRKGSLTLWILLRSLDRYIEIIILCSLDQRVDHSLLPPAA</sequence>
<gene>
    <name evidence="1" type="ORF">BV25DRAFT_1835160</name>
</gene>
<proteinExistence type="predicted"/>
<dbReference type="EMBL" id="MU277190">
    <property type="protein sequence ID" value="KAI0067509.1"/>
    <property type="molecule type" value="Genomic_DNA"/>
</dbReference>
<accession>A0ACB8TGI5</accession>
<keyword evidence="2" id="KW-1185">Reference proteome</keyword>
<protein>
    <submittedName>
        <fullName evidence="1">Uncharacterized protein</fullName>
    </submittedName>
</protein>
<reference evidence="1" key="2">
    <citation type="journal article" date="2022" name="New Phytol.">
        <title>Evolutionary transition to the ectomycorrhizal habit in the genomes of a hyperdiverse lineage of mushroom-forming fungi.</title>
        <authorList>
            <person name="Looney B."/>
            <person name="Miyauchi S."/>
            <person name="Morin E."/>
            <person name="Drula E."/>
            <person name="Courty P.E."/>
            <person name="Kohler A."/>
            <person name="Kuo A."/>
            <person name="LaButti K."/>
            <person name="Pangilinan J."/>
            <person name="Lipzen A."/>
            <person name="Riley R."/>
            <person name="Andreopoulos W."/>
            <person name="He G."/>
            <person name="Johnson J."/>
            <person name="Nolan M."/>
            <person name="Tritt A."/>
            <person name="Barry K.W."/>
            <person name="Grigoriev I.V."/>
            <person name="Nagy L.G."/>
            <person name="Hibbett D."/>
            <person name="Henrissat B."/>
            <person name="Matheny P.B."/>
            <person name="Labbe J."/>
            <person name="Martin F.M."/>
        </authorList>
    </citation>
    <scope>NUCLEOTIDE SEQUENCE</scope>
    <source>
        <strain evidence="1">HHB10654</strain>
    </source>
</reference>
<comment type="caution">
    <text evidence="1">The sequence shown here is derived from an EMBL/GenBank/DDBJ whole genome shotgun (WGS) entry which is preliminary data.</text>
</comment>
<evidence type="ECO:0000313" key="2">
    <source>
        <dbReference type="Proteomes" id="UP000814140"/>
    </source>
</evidence>